<dbReference type="EMBL" id="FUYC01000032">
    <property type="protein sequence ID" value="SKA97186.1"/>
    <property type="molecule type" value="Genomic_DNA"/>
</dbReference>
<gene>
    <name evidence="3" type="ORF">SAMN02745704_02824</name>
</gene>
<name>A0A1T4Y620_9BACT</name>
<evidence type="ECO:0000313" key="4">
    <source>
        <dbReference type="Proteomes" id="UP000190027"/>
    </source>
</evidence>
<dbReference type="Gene3D" id="1.10.287.1490">
    <property type="match status" value="1"/>
</dbReference>
<dbReference type="RefSeq" id="WP_078718365.1">
    <property type="nucleotide sequence ID" value="NZ_FUYC01000032.1"/>
</dbReference>
<evidence type="ECO:0000256" key="2">
    <source>
        <dbReference type="SAM" id="MobiDB-lite"/>
    </source>
</evidence>
<organism evidence="3 4">
    <name type="scientific">Paucidesulfovibrio gracilis DSM 16080</name>
    <dbReference type="NCBI Taxonomy" id="1121449"/>
    <lineage>
        <taxon>Bacteria</taxon>
        <taxon>Pseudomonadati</taxon>
        <taxon>Thermodesulfobacteriota</taxon>
        <taxon>Desulfovibrionia</taxon>
        <taxon>Desulfovibrionales</taxon>
        <taxon>Desulfovibrionaceae</taxon>
        <taxon>Paucidesulfovibrio</taxon>
    </lineage>
</organism>
<keyword evidence="4" id="KW-1185">Reference proteome</keyword>
<feature type="coiled-coil region" evidence="1">
    <location>
        <begin position="100"/>
        <end position="183"/>
    </location>
</feature>
<dbReference type="OrthoDB" id="5456515at2"/>
<accession>A0A1T4Y620</accession>
<protein>
    <submittedName>
        <fullName evidence="3">Uncharacterized protein</fullName>
    </submittedName>
</protein>
<dbReference type="AlphaFoldDB" id="A0A1T4Y620"/>
<dbReference type="STRING" id="1121449.SAMN02745704_02824"/>
<evidence type="ECO:0000313" key="3">
    <source>
        <dbReference type="EMBL" id="SKA97186.1"/>
    </source>
</evidence>
<keyword evidence="1" id="KW-0175">Coiled coil</keyword>
<proteinExistence type="predicted"/>
<sequence length="228" mass="23840">MSDVKETPEVQEVQEKVFPISTFVTALRGADQVDAELLEFLSFVTQTDVNADLAPVAAGLSKGYIYEVEPNLTKQAEGELSGLGNKVKLAPLAGTELSQAQAALNKLTELQKENADLKAQIETLTAEKADLDAKAKSLSARVKVIDDANKAGESKIELSSKKVDDMVKKLNALMEEVDKVKQQGVVVAGAAGDGAAAADGAGGDAPSTGGAPEEDFGFGSNPFADSEW</sequence>
<reference evidence="3 4" key="1">
    <citation type="submission" date="2017-02" db="EMBL/GenBank/DDBJ databases">
        <authorList>
            <person name="Peterson S.W."/>
        </authorList>
    </citation>
    <scope>NUCLEOTIDE SEQUENCE [LARGE SCALE GENOMIC DNA]</scope>
    <source>
        <strain evidence="3 4">DSM 16080</strain>
    </source>
</reference>
<dbReference type="Proteomes" id="UP000190027">
    <property type="component" value="Unassembled WGS sequence"/>
</dbReference>
<feature type="region of interest" description="Disordered" evidence="2">
    <location>
        <begin position="193"/>
        <end position="228"/>
    </location>
</feature>
<evidence type="ECO:0000256" key="1">
    <source>
        <dbReference type="SAM" id="Coils"/>
    </source>
</evidence>